<evidence type="ECO:0000256" key="1">
    <source>
        <dbReference type="SAM" id="MobiDB-lite"/>
    </source>
</evidence>
<organism evidence="2">
    <name type="scientific">Neobacillus citreus</name>
    <dbReference type="NCBI Taxonomy" id="2833578"/>
    <lineage>
        <taxon>Bacteria</taxon>
        <taxon>Bacillati</taxon>
        <taxon>Bacillota</taxon>
        <taxon>Bacilli</taxon>
        <taxon>Bacillales</taxon>
        <taxon>Bacillaceae</taxon>
        <taxon>Neobacillus</taxon>
    </lineage>
</organism>
<protein>
    <submittedName>
        <fullName evidence="2">Uncharacterized protein</fullName>
    </submittedName>
</protein>
<sequence>MTTNPPGNESGTPIHDRTAASEGHEVRPGVTVPGYANSSPAARPGDPDRAETFPLGDPVVDEPLDAIPADEQLPATPSAAGATATSTYGTVPPSSGGATAGSAGGSSDGGKADAAKGAAQDVAGDAKARAADVAGTAKEQAANVASEATDHAKQLFGQATDTLKSQAADQQQRAATGLRGIGDQLGRMAENDEEQGVASKVVRDLSNRANSVAGYLEGRDPGSLLGEVKSFAAKRPGTFIAIAAGAGILAGRLTKALATEVKHEKEADGA</sequence>
<feature type="compositionally biased region" description="Polar residues" evidence="1">
    <location>
        <begin position="157"/>
        <end position="174"/>
    </location>
</feature>
<accession>A0A942Y9S3</accession>
<feature type="compositionally biased region" description="Gly residues" evidence="1">
    <location>
        <begin position="98"/>
        <end position="108"/>
    </location>
</feature>
<dbReference type="EMBL" id="JAGYPE010000002">
    <property type="protein sequence ID" value="MBS4182125.1"/>
    <property type="molecule type" value="Genomic_DNA"/>
</dbReference>
<feature type="compositionally biased region" description="Low complexity" evidence="1">
    <location>
        <begin position="74"/>
        <end position="97"/>
    </location>
</feature>
<evidence type="ECO:0000313" key="2">
    <source>
        <dbReference type="EMBL" id="MBS4182125.1"/>
    </source>
</evidence>
<feature type="compositionally biased region" description="Basic and acidic residues" evidence="1">
    <location>
        <begin position="14"/>
        <end position="27"/>
    </location>
</feature>
<gene>
    <name evidence="2" type="ORF">KHB02_12080</name>
</gene>
<dbReference type="AlphaFoldDB" id="A0A942Y9S3"/>
<feature type="compositionally biased region" description="Polar residues" evidence="1">
    <location>
        <begin position="1"/>
        <end position="11"/>
    </location>
</feature>
<reference evidence="2" key="1">
    <citation type="submission" date="2021-05" db="EMBL/GenBank/DDBJ databases">
        <title>Novel Bacillus species.</title>
        <authorList>
            <person name="Liu G."/>
        </authorList>
    </citation>
    <scope>NUCLEOTIDE SEQUENCE</scope>
    <source>
        <strain evidence="2">FJAT-50051</strain>
    </source>
</reference>
<comment type="caution">
    <text evidence="2">The sequence shown here is derived from an EMBL/GenBank/DDBJ whole genome shotgun (WGS) entry which is preliminary data.</text>
</comment>
<name>A0A942Y9S3_9BACI</name>
<feature type="region of interest" description="Disordered" evidence="1">
    <location>
        <begin position="156"/>
        <end position="175"/>
    </location>
</feature>
<proteinExistence type="predicted"/>
<feature type="region of interest" description="Disordered" evidence="1">
    <location>
        <begin position="1"/>
        <end position="149"/>
    </location>
</feature>